<dbReference type="EMBL" id="JAGQHR010000760">
    <property type="protein sequence ID" value="MCA9729595.1"/>
    <property type="molecule type" value="Genomic_DNA"/>
</dbReference>
<feature type="domain" description="FlgD/Vpr Ig-like" evidence="2">
    <location>
        <begin position="63"/>
        <end position="108"/>
    </location>
</feature>
<reference evidence="3" key="2">
    <citation type="journal article" date="2021" name="Microbiome">
        <title>Successional dynamics and alternative stable states in a saline activated sludge microbial community over 9 years.</title>
        <authorList>
            <person name="Wang Y."/>
            <person name="Ye J."/>
            <person name="Ju F."/>
            <person name="Liu L."/>
            <person name="Boyd J.A."/>
            <person name="Deng Y."/>
            <person name="Parks D.H."/>
            <person name="Jiang X."/>
            <person name="Yin X."/>
            <person name="Woodcroft B.J."/>
            <person name="Tyson G.W."/>
            <person name="Hugenholtz P."/>
            <person name="Polz M.F."/>
            <person name="Zhang T."/>
        </authorList>
    </citation>
    <scope>NUCLEOTIDE SEQUENCE</scope>
    <source>
        <strain evidence="3">HKST-UBA01</strain>
    </source>
</reference>
<dbReference type="Pfam" id="PF13860">
    <property type="entry name" value="FlgD_ig"/>
    <property type="match status" value="1"/>
</dbReference>
<sequence length="127" mass="13796">GLEPDEQPPAPSPQAQPEATSSLAVTVLVVAAEAPREPYLAQNTPNPFSGPTQLSFGVPERGRLSIKVYDTAGREVATLADDVFEPGNHTVRWDCRDGNGHRVAAGIYFCRMFSPGFSKTRKLMLLR</sequence>
<dbReference type="Proteomes" id="UP000697710">
    <property type="component" value="Unassembled WGS sequence"/>
</dbReference>
<gene>
    <name evidence="3" type="ORF">KC729_18045</name>
</gene>
<dbReference type="AlphaFoldDB" id="A0A956RR31"/>
<evidence type="ECO:0000313" key="3">
    <source>
        <dbReference type="EMBL" id="MCA9729595.1"/>
    </source>
</evidence>
<comment type="caution">
    <text evidence="3">The sequence shown here is derived from an EMBL/GenBank/DDBJ whole genome shotgun (WGS) entry which is preliminary data.</text>
</comment>
<dbReference type="Gene3D" id="2.60.40.4070">
    <property type="match status" value="1"/>
</dbReference>
<name>A0A956RR31_UNCEI</name>
<evidence type="ECO:0000313" key="4">
    <source>
        <dbReference type="Proteomes" id="UP000697710"/>
    </source>
</evidence>
<dbReference type="NCBIfam" id="TIGR04183">
    <property type="entry name" value="Por_Secre_tail"/>
    <property type="match status" value="1"/>
</dbReference>
<dbReference type="InterPro" id="IPR025965">
    <property type="entry name" value="FlgD/Vpr_Ig-like"/>
</dbReference>
<organism evidence="3 4">
    <name type="scientific">Eiseniibacteriota bacterium</name>
    <dbReference type="NCBI Taxonomy" id="2212470"/>
    <lineage>
        <taxon>Bacteria</taxon>
        <taxon>Candidatus Eiseniibacteriota</taxon>
    </lineage>
</organism>
<dbReference type="InterPro" id="IPR026444">
    <property type="entry name" value="Secre_tail"/>
</dbReference>
<evidence type="ECO:0000259" key="2">
    <source>
        <dbReference type="Pfam" id="PF13860"/>
    </source>
</evidence>
<proteinExistence type="predicted"/>
<reference evidence="3" key="1">
    <citation type="submission" date="2020-04" db="EMBL/GenBank/DDBJ databases">
        <authorList>
            <person name="Zhang T."/>
        </authorList>
    </citation>
    <scope>NUCLEOTIDE SEQUENCE</scope>
    <source>
        <strain evidence="3">HKST-UBA01</strain>
    </source>
</reference>
<accession>A0A956RR31</accession>
<protein>
    <submittedName>
        <fullName evidence="3">T9SS type A sorting domain-containing protein</fullName>
    </submittedName>
</protein>
<feature type="region of interest" description="Disordered" evidence="1">
    <location>
        <begin position="1"/>
        <end position="21"/>
    </location>
</feature>
<evidence type="ECO:0000256" key="1">
    <source>
        <dbReference type="SAM" id="MobiDB-lite"/>
    </source>
</evidence>
<feature type="non-terminal residue" evidence="3">
    <location>
        <position position="1"/>
    </location>
</feature>